<dbReference type="GO" id="GO:0003712">
    <property type="term" value="F:transcription coregulator activity"/>
    <property type="evidence" value="ECO:0007669"/>
    <property type="project" value="TreeGrafter"/>
</dbReference>
<sequence length="372" mass="41701">MGTETSSRELPSSPTTIDDATDFSLWTPGDEALKSGVEATSTTALATELSHGPAYRREICIMMFVSGETGDVSQETTSIIENVVQQQVMEMLKRATDLAARRGVRTISTDDLIFLIRHDKAKVSRLRTFLSWKDVRKSAKDSDEKGGGGGDAGGVDDFDLAANDPTLGSGGPSVGTRNSKNKKAKVGLPWDVSSFYSEQVPERDDEEDEEEEEMNAATLQRLKQADERTKGMNAEEYLHFSECRQASFTFRKGKRFREWAGFGVVTDSKPNDDIVDILGFLTYEIVTLLTEEALKVKAAEDALKRESGGDQEKRSRKRRREPGLFDLQEEARTPVGPNHIQEAYRRLQRPDLKSRYMHHIPKGHWQRPLKLI</sequence>
<dbReference type="Proteomes" id="UP001175353">
    <property type="component" value="Unassembled WGS sequence"/>
</dbReference>
<name>A0AAN6R217_9PEZI</name>
<feature type="compositionally biased region" description="Basic and acidic residues" evidence="7">
    <location>
        <begin position="137"/>
        <end position="146"/>
    </location>
</feature>
<evidence type="ECO:0000313" key="9">
    <source>
        <dbReference type="Proteomes" id="UP001175353"/>
    </source>
</evidence>
<evidence type="ECO:0000256" key="4">
    <source>
        <dbReference type="ARBA" id="ARBA00023163"/>
    </source>
</evidence>
<evidence type="ECO:0000256" key="3">
    <source>
        <dbReference type="ARBA" id="ARBA00023159"/>
    </source>
</evidence>
<feature type="compositionally biased region" description="Polar residues" evidence="7">
    <location>
        <begin position="1"/>
        <end position="18"/>
    </location>
</feature>
<feature type="compositionally biased region" description="Basic and acidic residues" evidence="7">
    <location>
        <begin position="301"/>
        <end position="313"/>
    </location>
</feature>
<comment type="subcellular location">
    <subcellularLocation>
        <location evidence="1">Nucleus</location>
    </subcellularLocation>
</comment>
<evidence type="ECO:0000256" key="6">
    <source>
        <dbReference type="ARBA" id="ARBA00061274"/>
    </source>
</evidence>
<protein>
    <submittedName>
        <fullName evidence="8">Transcription initiation protein spt3</fullName>
    </submittedName>
</protein>
<evidence type="ECO:0000256" key="5">
    <source>
        <dbReference type="ARBA" id="ARBA00023242"/>
    </source>
</evidence>
<dbReference type="EMBL" id="JAUJLE010000004">
    <property type="protein sequence ID" value="KAK1014140.1"/>
    <property type="molecule type" value="Genomic_DNA"/>
</dbReference>
<accession>A0AAN6R217</accession>
<keyword evidence="4" id="KW-0804">Transcription</keyword>
<dbReference type="PANTHER" id="PTHR11380:SF16">
    <property type="entry name" value="TRANSCRIPTION INITIATION PROTEIN SPT3 HOMOLOG"/>
    <property type="match status" value="1"/>
</dbReference>
<keyword evidence="9" id="KW-1185">Reference proteome</keyword>
<dbReference type="PANTHER" id="PTHR11380">
    <property type="entry name" value="TRANSCRIPTION INITIATION FACTOR TFIID/SUPT3-RELATED"/>
    <property type="match status" value="1"/>
</dbReference>
<organism evidence="8 9">
    <name type="scientific">Friedmanniomyces endolithicus</name>
    <dbReference type="NCBI Taxonomy" id="329885"/>
    <lineage>
        <taxon>Eukaryota</taxon>
        <taxon>Fungi</taxon>
        <taxon>Dikarya</taxon>
        <taxon>Ascomycota</taxon>
        <taxon>Pezizomycotina</taxon>
        <taxon>Dothideomycetes</taxon>
        <taxon>Dothideomycetidae</taxon>
        <taxon>Mycosphaerellales</taxon>
        <taxon>Teratosphaeriaceae</taxon>
        <taxon>Friedmanniomyces</taxon>
    </lineage>
</organism>
<dbReference type="GO" id="GO:0000124">
    <property type="term" value="C:SAGA complex"/>
    <property type="evidence" value="ECO:0007669"/>
    <property type="project" value="TreeGrafter"/>
</dbReference>
<dbReference type="GO" id="GO:0046982">
    <property type="term" value="F:protein heterodimerization activity"/>
    <property type="evidence" value="ECO:0007669"/>
    <property type="project" value="InterPro"/>
</dbReference>
<comment type="caution">
    <text evidence="8">The sequence shown here is derived from an EMBL/GenBank/DDBJ whole genome shotgun (WGS) entry which is preliminary data.</text>
</comment>
<keyword evidence="5" id="KW-0539">Nucleus</keyword>
<reference evidence="8" key="1">
    <citation type="submission" date="2023-06" db="EMBL/GenBank/DDBJ databases">
        <title>Black Yeasts Isolated from many extreme environments.</title>
        <authorList>
            <person name="Coleine C."/>
            <person name="Stajich J.E."/>
            <person name="Selbmann L."/>
        </authorList>
    </citation>
    <scope>NUCLEOTIDE SEQUENCE</scope>
    <source>
        <strain evidence="8">CCFEE 5200</strain>
    </source>
</reference>
<dbReference type="CDD" id="cd22926">
    <property type="entry name" value="HFD_SPT3"/>
    <property type="match status" value="1"/>
</dbReference>
<evidence type="ECO:0000313" key="8">
    <source>
        <dbReference type="EMBL" id="KAK1014140.1"/>
    </source>
</evidence>
<gene>
    <name evidence="8" type="primary">SPT3_1</name>
    <name evidence="8" type="ORF">LTR91_001003</name>
</gene>
<dbReference type="GO" id="GO:0006357">
    <property type="term" value="P:regulation of transcription by RNA polymerase II"/>
    <property type="evidence" value="ECO:0007669"/>
    <property type="project" value="UniProtKB-ARBA"/>
</dbReference>
<dbReference type="SUPFAM" id="SSF47113">
    <property type="entry name" value="Histone-fold"/>
    <property type="match status" value="2"/>
</dbReference>
<dbReference type="GO" id="GO:0005634">
    <property type="term" value="C:nucleus"/>
    <property type="evidence" value="ECO:0007669"/>
    <property type="project" value="UniProtKB-SubCell"/>
</dbReference>
<dbReference type="FunFam" id="1.10.20.10:FF:000023">
    <property type="entry name" value="transcription initiation protein SPT3 homolog"/>
    <property type="match status" value="1"/>
</dbReference>
<comment type="similarity">
    <text evidence="6">Belongs to the SPT3 family.</text>
</comment>
<dbReference type="Pfam" id="PF02269">
    <property type="entry name" value="TFIID-18kDa"/>
    <property type="match status" value="1"/>
</dbReference>
<feature type="region of interest" description="Disordered" evidence="7">
    <location>
        <begin position="301"/>
        <end position="332"/>
    </location>
</feature>
<dbReference type="GO" id="GO:0006366">
    <property type="term" value="P:transcription by RNA polymerase II"/>
    <property type="evidence" value="ECO:0007669"/>
    <property type="project" value="InterPro"/>
</dbReference>
<evidence type="ECO:0000256" key="1">
    <source>
        <dbReference type="ARBA" id="ARBA00004123"/>
    </source>
</evidence>
<evidence type="ECO:0000256" key="7">
    <source>
        <dbReference type="SAM" id="MobiDB-lite"/>
    </source>
</evidence>
<keyword evidence="3" id="KW-0010">Activator</keyword>
<feature type="region of interest" description="Disordered" evidence="7">
    <location>
        <begin position="1"/>
        <end position="21"/>
    </location>
</feature>
<feature type="region of interest" description="Disordered" evidence="7">
    <location>
        <begin position="137"/>
        <end position="182"/>
    </location>
</feature>
<keyword evidence="2" id="KW-0805">Transcription regulation</keyword>
<evidence type="ECO:0000256" key="2">
    <source>
        <dbReference type="ARBA" id="ARBA00023015"/>
    </source>
</evidence>
<proteinExistence type="inferred from homology"/>
<dbReference type="AlphaFoldDB" id="A0AAN6R217"/>
<dbReference type="InterPro" id="IPR009072">
    <property type="entry name" value="Histone-fold"/>
</dbReference>
<dbReference type="InterPro" id="IPR003195">
    <property type="entry name" value="TFIID_TAF13"/>
</dbReference>